<feature type="domain" description="FCP1 homology" evidence="1">
    <location>
        <begin position="190"/>
        <end position="349"/>
    </location>
</feature>
<dbReference type="CDD" id="cd07521">
    <property type="entry name" value="HAD_FCP1-like"/>
    <property type="match status" value="1"/>
</dbReference>
<dbReference type="InterPro" id="IPR050365">
    <property type="entry name" value="TIM50"/>
</dbReference>
<dbReference type="NCBIfam" id="TIGR02251">
    <property type="entry name" value="HIF-SF_euk"/>
    <property type="match status" value="1"/>
</dbReference>
<reference evidence="2 3" key="1">
    <citation type="submission" date="2024-01" db="EMBL/GenBank/DDBJ databases">
        <title>The genomes of 5 underutilized Papilionoideae crops provide insights into root nodulation and disease resistanc.</title>
        <authorList>
            <person name="Jiang F."/>
        </authorList>
    </citation>
    <scope>NUCLEOTIDE SEQUENCE [LARGE SCALE GENOMIC DNA]</scope>
    <source>
        <strain evidence="2">LVBAO_FW01</strain>
        <tissue evidence="2">Leaves</tissue>
    </source>
</reference>
<evidence type="ECO:0000259" key="1">
    <source>
        <dbReference type="PROSITE" id="PS50969"/>
    </source>
</evidence>
<organism evidence="2 3">
    <name type="scientific">Canavalia gladiata</name>
    <name type="common">Sword bean</name>
    <name type="synonym">Dolichos gladiatus</name>
    <dbReference type="NCBI Taxonomy" id="3824"/>
    <lineage>
        <taxon>Eukaryota</taxon>
        <taxon>Viridiplantae</taxon>
        <taxon>Streptophyta</taxon>
        <taxon>Embryophyta</taxon>
        <taxon>Tracheophyta</taxon>
        <taxon>Spermatophyta</taxon>
        <taxon>Magnoliopsida</taxon>
        <taxon>eudicotyledons</taxon>
        <taxon>Gunneridae</taxon>
        <taxon>Pentapetalae</taxon>
        <taxon>rosids</taxon>
        <taxon>fabids</taxon>
        <taxon>Fabales</taxon>
        <taxon>Fabaceae</taxon>
        <taxon>Papilionoideae</taxon>
        <taxon>50 kb inversion clade</taxon>
        <taxon>NPAAA clade</taxon>
        <taxon>indigoferoid/millettioid clade</taxon>
        <taxon>Phaseoleae</taxon>
        <taxon>Canavalia</taxon>
    </lineage>
</organism>
<proteinExistence type="predicted"/>
<dbReference type="Pfam" id="PF03031">
    <property type="entry name" value="NIF"/>
    <property type="match status" value="1"/>
</dbReference>
<dbReference type="InterPro" id="IPR036412">
    <property type="entry name" value="HAD-like_sf"/>
</dbReference>
<name>A0AAN9PQC0_CANGL</name>
<comment type="caution">
    <text evidence="2">The sequence shown here is derived from an EMBL/GenBank/DDBJ whole genome shotgun (WGS) entry which is preliminary data.</text>
</comment>
<dbReference type="PANTHER" id="PTHR12210">
    <property type="entry name" value="DULLARD PROTEIN PHOSPHATASE"/>
    <property type="match status" value="1"/>
</dbReference>
<evidence type="ECO:0000313" key="3">
    <source>
        <dbReference type="Proteomes" id="UP001367508"/>
    </source>
</evidence>
<dbReference type="EMBL" id="JAYMYQ010000011">
    <property type="protein sequence ID" value="KAK7306471.1"/>
    <property type="molecule type" value="Genomic_DNA"/>
</dbReference>
<dbReference type="InterPro" id="IPR023214">
    <property type="entry name" value="HAD_sf"/>
</dbReference>
<gene>
    <name evidence="2" type="ORF">VNO77_44414</name>
</gene>
<dbReference type="FunFam" id="3.40.50.1000:FF:000093">
    <property type="entry name" value="NLI interacting factor-like phosphatase family protein"/>
    <property type="match status" value="1"/>
</dbReference>
<dbReference type="PROSITE" id="PS50969">
    <property type="entry name" value="FCP1"/>
    <property type="match status" value="1"/>
</dbReference>
<sequence length="368" mass="42536">MEAHFQIAIHLLKVACPFNLHCFAFVRDWEDGLPKCKNLASVPKLHVTVAPYLEFKNALNSTKAQQHNHIFTLVSISISLCLSKTRIKAMVSKVKRLPIKSIKDVRNNRRWRRKTPIKNVVAASSAVITCIHRRITKLFSKLARLSSTHKKTSYKILKKTASDFLSEQEQDAIRRTLVFDSDDSPLLPPSLSHRRTVFLDLDETLVHSKASPPPERFDFVVRPVIDGEPMDFYVLKRPGVDEFLESLARKFEVVVFTAALKEYASMVLDRLDKNRFISHRLYRDSCRNVDGKLVKDLSEMGRDLKRVVIVDDNPNSYANQPENAIPIRSFVDDLWDRELWKLRSFFDGSECYDDMRDAVKHYVTMQQC</sequence>
<dbReference type="SMART" id="SM00577">
    <property type="entry name" value="CPDc"/>
    <property type="match status" value="1"/>
</dbReference>
<dbReference type="Proteomes" id="UP001367508">
    <property type="component" value="Unassembled WGS sequence"/>
</dbReference>
<dbReference type="Gene3D" id="3.40.50.1000">
    <property type="entry name" value="HAD superfamily/HAD-like"/>
    <property type="match status" value="1"/>
</dbReference>
<dbReference type="InterPro" id="IPR004274">
    <property type="entry name" value="FCP1_dom"/>
</dbReference>
<accession>A0AAN9PQC0</accession>
<dbReference type="SUPFAM" id="SSF56784">
    <property type="entry name" value="HAD-like"/>
    <property type="match status" value="1"/>
</dbReference>
<dbReference type="AlphaFoldDB" id="A0AAN9PQC0"/>
<protein>
    <recommendedName>
        <fullName evidence="1">FCP1 homology domain-containing protein</fullName>
    </recommendedName>
</protein>
<keyword evidence="3" id="KW-1185">Reference proteome</keyword>
<dbReference type="GO" id="GO:0016791">
    <property type="term" value="F:phosphatase activity"/>
    <property type="evidence" value="ECO:0007669"/>
    <property type="project" value="InterPro"/>
</dbReference>
<dbReference type="InterPro" id="IPR011948">
    <property type="entry name" value="Dullard_phosphatase"/>
</dbReference>
<evidence type="ECO:0000313" key="2">
    <source>
        <dbReference type="EMBL" id="KAK7306471.1"/>
    </source>
</evidence>